<dbReference type="AlphaFoldDB" id="K0ESP4"/>
<dbReference type="Proteomes" id="UP000006304">
    <property type="component" value="Chromosome"/>
</dbReference>
<organism evidence="1 2">
    <name type="scientific">Nocardia brasiliensis (strain ATCC 700358 / HUJEG-1)</name>
    <dbReference type="NCBI Taxonomy" id="1133849"/>
    <lineage>
        <taxon>Bacteria</taxon>
        <taxon>Bacillati</taxon>
        <taxon>Actinomycetota</taxon>
        <taxon>Actinomycetes</taxon>
        <taxon>Mycobacteriales</taxon>
        <taxon>Nocardiaceae</taxon>
        <taxon>Nocardia</taxon>
    </lineage>
</organism>
<dbReference type="eggNOG" id="ENOG503228U">
    <property type="taxonomic scope" value="Bacteria"/>
</dbReference>
<name>K0ESP4_NOCB7</name>
<gene>
    <name evidence="1" type="ORF">O3I_024140</name>
</gene>
<sequence length="162" mass="18073">MGLPIDISFAEGNYSKCTGGEMLAPILVADRQFLVFMHHSAGWVFGIEKSTHEIWAISDSMVRPELIFVNSDIVRFIAFSGCIDQTVRKSRDIFQTLPGQGLYSQMSRLIALKPLIVILEEAQQTLALWDPPALASDSWWPPEFEQWTLGIPGHGALIISID</sequence>
<dbReference type="KEGG" id="nbr:O3I_024140"/>
<dbReference type="EMBL" id="CP003876">
    <property type="protein sequence ID" value="AFU02783.1"/>
    <property type="molecule type" value="Genomic_DNA"/>
</dbReference>
<dbReference type="InterPro" id="IPR025851">
    <property type="entry name" value="SUKH-4"/>
</dbReference>
<dbReference type="HOGENOM" id="CLU_1633659_0_0_11"/>
<accession>K0ESP4</accession>
<dbReference type="Pfam" id="PF14435">
    <property type="entry name" value="SUKH-4"/>
    <property type="match status" value="1"/>
</dbReference>
<evidence type="ECO:0000313" key="2">
    <source>
        <dbReference type="Proteomes" id="UP000006304"/>
    </source>
</evidence>
<evidence type="ECO:0000313" key="1">
    <source>
        <dbReference type="EMBL" id="AFU02783.1"/>
    </source>
</evidence>
<protein>
    <submittedName>
        <fullName evidence="1">Uncharacterized protein</fullName>
    </submittedName>
</protein>
<reference evidence="1 2" key="1">
    <citation type="journal article" date="2012" name="J. Bacteriol.">
        <title>Complete genome sequence of Nocardia brasiliensis HUJEG-1.</title>
        <authorList>
            <person name="Vera-Cabrera L."/>
            <person name="Ortiz-Lopez R."/>
            <person name="Elizondo-Gonzalez R."/>
            <person name="Perez-Maya A.A."/>
            <person name="Ocampo-Candiani J."/>
        </authorList>
    </citation>
    <scope>NUCLEOTIDE SEQUENCE [LARGE SCALE GENOMIC DNA]</scope>
    <source>
        <strain evidence="2">ATCC 700358</strain>
    </source>
</reference>
<keyword evidence="2" id="KW-1185">Reference proteome</keyword>
<proteinExistence type="predicted"/>